<keyword evidence="4" id="KW-1185">Reference proteome</keyword>
<protein>
    <recommendedName>
        <fullName evidence="5">Type I restriction modification DNA specificity domain-containing protein</fullName>
    </recommendedName>
</protein>
<reference evidence="3" key="1">
    <citation type="submission" date="2021-03" db="EMBL/GenBank/DDBJ databases">
        <title>Agromyces archimandritus sp. nov., isolated from the cockroach Archimandrita tessellata.</title>
        <authorList>
            <person name="Guzman J."/>
            <person name="Ortuzar M."/>
            <person name="Poehlein A."/>
            <person name="Daniel R."/>
            <person name="Trujillo M."/>
            <person name="Vilcinskas A."/>
        </authorList>
    </citation>
    <scope>NUCLEOTIDE SEQUENCE</scope>
    <source>
        <strain evidence="3">G127AT</strain>
    </source>
</reference>
<dbReference type="SUPFAM" id="SSF116734">
    <property type="entry name" value="DNA methylase specificity domain"/>
    <property type="match status" value="1"/>
</dbReference>
<evidence type="ECO:0000256" key="1">
    <source>
        <dbReference type="ARBA" id="ARBA00022747"/>
    </source>
</evidence>
<dbReference type="InterPro" id="IPR044946">
    <property type="entry name" value="Restrct_endonuc_typeI_TRD_sf"/>
</dbReference>
<name>A0A975IPN6_9MICO</name>
<dbReference type="Proteomes" id="UP000671914">
    <property type="component" value="Chromosome"/>
</dbReference>
<proteinExistence type="predicted"/>
<evidence type="ECO:0008006" key="5">
    <source>
        <dbReference type="Google" id="ProtNLM"/>
    </source>
</evidence>
<accession>A0A975IPN6</accession>
<dbReference type="RefSeq" id="WP_210901153.1">
    <property type="nucleotide sequence ID" value="NZ_CP071696.1"/>
</dbReference>
<dbReference type="GO" id="GO:0003677">
    <property type="term" value="F:DNA binding"/>
    <property type="evidence" value="ECO:0007669"/>
    <property type="project" value="UniProtKB-KW"/>
</dbReference>
<dbReference type="REBASE" id="460784">
    <property type="entry name" value="S2.Asp27ATORF6315P"/>
</dbReference>
<evidence type="ECO:0000313" key="3">
    <source>
        <dbReference type="EMBL" id="QTX05812.1"/>
    </source>
</evidence>
<gene>
    <name evidence="3" type="ORF">G127AT_06310</name>
</gene>
<dbReference type="PANTHER" id="PTHR30408:SF12">
    <property type="entry name" value="TYPE I RESTRICTION ENZYME MJAVIII SPECIFICITY SUBUNIT"/>
    <property type="match status" value="1"/>
</dbReference>
<dbReference type="EMBL" id="CP071696">
    <property type="protein sequence ID" value="QTX05812.1"/>
    <property type="molecule type" value="Genomic_DNA"/>
</dbReference>
<dbReference type="InterPro" id="IPR052021">
    <property type="entry name" value="Type-I_RS_S_subunit"/>
</dbReference>
<dbReference type="PANTHER" id="PTHR30408">
    <property type="entry name" value="TYPE-1 RESTRICTION ENZYME ECOKI SPECIFICITY PROTEIN"/>
    <property type="match status" value="1"/>
</dbReference>
<dbReference type="Gene3D" id="3.90.220.20">
    <property type="entry name" value="DNA methylase specificity domains"/>
    <property type="match status" value="1"/>
</dbReference>
<sequence length="220" mass="24034">MWAATLDELLSAEFERRFETPARAVAARRVSELVAKPLRNGISPASNGLIPGEVLTLSAISGVRFDPSQRKTAMFAAQHDMNRTVAARDLLVTRGNGNRNLVGRGQLVGTSAPSVAFPDTVIGVTFDEQKVLPEYAAFAWNRPSVRRQIEAGAKTTNGTFKINQQLVESLEIPCPAFDEQKRFAELALSVAERRIDGERRASALDSLFASLQHRAFAGQL</sequence>
<evidence type="ECO:0000256" key="2">
    <source>
        <dbReference type="ARBA" id="ARBA00023125"/>
    </source>
</evidence>
<organism evidence="3 4">
    <name type="scientific">Agromyces archimandritae</name>
    <dbReference type="NCBI Taxonomy" id="2781962"/>
    <lineage>
        <taxon>Bacteria</taxon>
        <taxon>Bacillati</taxon>
        <taxon>Actinomycetota</taxon>
        <taxon>Actinomycetes</taxon>
        <taxon>Micrococcales</taxon>
        <taxon>Microbacteriaceae</taxon>
        <taxon>Agromyces</taxon>
    </lineage>
</organism>
<evidence type="ECO:0000313" key="4">
    <source>
        <dbReference type="Proteomes" id="UP000671914"/>
    </source>
</evidence>
<dbReference type="AlphaFoldDB" id="A0A975IPN6"/>
<keyword evidence="1" id="KW-0680">Restriction system</keyword>
<dbReference type="GO" id="GO:0009307">
    <property type="term" value="P:DNA restriction-modification system"/>
    <property type="evidence" value="ECO:0007669"/>
    <property type="project" value="UniProtKB-KW"/>
</dbReference>
<dbReference type="KEGG" id="aarc:G127AT_06310"/>
<keyword evidence="2" id="KW-0238">DNA-binding</keyword>